<dbReference type="PANTHER" id="PTHR36836:SF1">
    <property type="entry name" value="COLANIC ACID BIOSYNTHESIS PROTEIN WCAK"/>
    <property type="match status" value="1"/>
</dbReference>
<reference evidence="2 3" key="1">
    <citation type="submission" date="2013-01" db="EMBL/GenBank/DDBJ databases">
        <title>The Genome Sequence of Clostridium colicanis 209318.</title>
        <authorList>
            <consortium name="The Broad Institute Genome Sequencing Platform"/>
            <person name="Earl A."/>
            <person name="Ward D."/>
            <person name="Feldgarden M."/>
            <person name="Gevers D."/>
            <person name="Courvalin P."/>
            <person name="Lambert T."/>
            <person name="Walker B."/>
            <person name="Young S.K."/>
            <person name="Zeng Q."/>
            <person name="Gargeya S."/>
            <person name="Fitzgerald M."/>
            <person name="Haas B."/>
            <person name="Abouelleil A."/>
            <person name="Alvarado L."/>
            <person name="Arachchi H.M."/>
            <person name="Berlin A.M."/>
            <person name="Chapman S.B."/>
            <person name="Dewar J."/>
            <person name="Goldberg J."/>
            <person name="Griggs A."/>
            <person name="Gujja S."/>
            <person name="Hansen M."/>
            <person name="Howarth C."/>
            <person name="Imamovic A."/>
            <person name="Larimer J."/>
            <person name="McCowan C."/>
            <person name="Murphy C."/>
            <person name="Neiman D."/>
            <person name="Pearson M."/>
            <person name="Priest M."/>
            <person name="Roberts A."/>
            <person name="Saif S."/>
            <person name="Shea T."/>
            <person name="Sisk P."/>
            <person name="Sykes S."/>
            <person name="Wortman J."/>
            <person name="Nusbaum C."/>
            <person name="Birren B."/>
        </authorList>
    </citation>
    <scope>NUCLEOTIDE SEQUENCE [LARGE SCALE GENOMIC DNA]</scope>
    <source>
        <strain evidence="2 3">209318</strain>
    </source>
</reference>
<dbReference type="PANTHER" id="PTHR36836">
    <property type="entry name" value="COLANIC ACID BIOSYNTHESIS PROTEIN WCAK"/>
    <property type="match status" value="1"/>
</dbReference>
<evidence type="ECO:0000313" key="2">
    <source>
        <dbReference type="EMBL" id="ENZ03146.1"/>
    </source>
</evidence>
<name>N9WJ77_9CLOT</name>
<protein>
    <recommendedName>
        <fullName evidence="1">Polysaccharide pyruvyl transferase domain-containing protein</fullName>
    </recommendedName>
</protein>
<dbReference type="Pfam" id="PF04230">
    <property type="entry name" value="PS_pyruv_trans"/>
    <property type="match status" value="1"/>
</dbReference>
<evidence type="ECO:0000259" key="1">
    <source>
        <dbReference type="Pfam" id="PF04230"/>
    </source>
</evidence>
<dbReference type="eggNOG" id="COG2327">
    <property type="taxonomic scope" value="Bacteria"/>
</dbReference>
<dbReference type="Proteomes" id="UP000013097">
    <property type="component" value="Unassembled WGS sequence"/>
</dbReference>
<dbReference type="InterPro" id="IPR007345">
    <property type="entry name" value="Polysacch_pyruvyl_Trfase"/>
</dbReference>
<accession>N9WJ77</accession>
<dbReference type="HOGENOM" id="CLU_061361_0_0_9"/>
<dbReference type="RefSeq" id="WP_002596836.1">
    <property type="nucleotide sequence ID" value="NZ_KB850956.1"/>
</dbReference>
<organism evidence="2 3">
    <name type="scientific">Clostridium thermobutyricum</name>
    <dbReference type="NCBI Taxonomy" id="29372"/>
    <lineage>
        <taxon>Bacteria</taxon>
        <taxon>Bacillati</taxon>
        <taxon>Bacillota</taxon>
        <taxon>Clostridia</taxon>
        <taxon>Eubacteriales</taxon>
        <taxon>Clostridiaceae</taxon>
        <taxon>Clostridium</taxon>
    </lineage>
</organism>
<comment type="caution">
    <text evidence="2">The sequence shown here is derived from an EMBL/GenBank/DDBJ whole genome shotgun (WGS) entry which is preliminary data.</text>
</comment>
<dbReference type="AlphaFoldDB" id="N9WJ77"/>
<feature type="domain" description="Polysaccharide pyruvyl transferase" evidence="1">
    <location>
        <begin position="13"/>
        <end position="291"/>
    </location>
</feature>
<sequence>MKKIIVDAYLAKNFGDDLFLYILFKRYSNSNVMWIVNTYDIDYINIFKEFSNVKINIKNKFEKGIYKISCIRNVYYKNEAKNVDGLLIIGGSIFMQNSTWQNQFKRFRDRLNNYRKLNKKIFVLGSNFGPFKDERFIEYYRTILSKCDDVCFRDSYSYNLFKDYKNIRYASDIVFSLDEKIDSINRDGIGISLIEINGKSELEKNREKYLNYIINMINYLNLKGENVKLLSFCTEQGDTNIAKEVYSKIDNKEKVKVLNYNGEIKNFLLELYNLKGIIGTRFHSIILSQVFKQGVYPIIYSQKTINMLNDLNLKDYYLDLNKLNEEINLEDIFNILENNKIDNIYDLKKEGENQFIKLDEFINREEMYEDKK</sequence>
<dbReference type="EMBL" id="AGYT01000007">
    <property type="protein sequence ID" value="ENZ03146.1"/>
    <property type="molecule type" value="Genomic_DNA"/>
</dbReference>
<proteinExistence type="predicted"/>
<evidence type="ECO:0000313" key="3">
    <source>
        <dbReference type="Proteomes" id="UP000013097"/>
    </source>
</evidence>
<dbReference type="PATRIC" id="fig|999411.4.peg.316"/>
<keyword evidence="3" id="KW-1185">Reference proteome</keyword>
<gene>
    <name evidence="2" type="ORF">HMPREF1092_00332</name>
</gene>